<feature type="region of interest" description="Disordered" evidence="1">
    <location>
        <begin position="1"/>
        <end position="22"/>
    </location>
</feature>
<dbReference type="Proteomes" id="UP000016930">
    <property type="component" value="Unassembled WGS sequence"/>
</dbReference>
<name>M2QHU9_CERS8</name>
<feature type="compositionally biased region" description="Low complexity" evidence="1">
    <location>
        <begin position="83"/>
        <end position="94"/>
    </location>
</feature>
<feature type="compositionally biased region" description="Polar residues" evidence="1">
    <location>
        <begin position="130"/>
        <end position="141"/>
    </location>
</feature>
<evidence type="ECO:0000256" key="1">
    <source>
        <dbReference type="SAM" id="MobiDB-lite"/>
    </source>
</evidence>
<feature type="compositionally biased region" description="Polar residues" evidence="1">
    <location>
        <begin position="67"/>
        <end position="80"/>
    </location>
</feature>
<feature type="region of interest" description="Disordered" evidence="1">
    <location>
        <begin position="128"/>
        <end position="147"/>
    </location>
</feature>
<feature type="region of interest" description="Disordered" evidence="1">
    <location>
        <begin position="217"/>
        <end position="240"/>
    </location>
</feature>
<dbReference type="HOGENOM" id="CLU_1012067_0_0_1"/>
<dbReference type="EMBL" id="KB445816">
    <property type="protein sequence ID" value="EMD31670.1"/>
    <property type="molecule type" value="Genomic_DNA"/>
</dbReference>
<organism evidence="2 3">
    <name type="scientific">Ceriporiopsis subvermispora (strain B)</name>
    <name type="common">White-rot fungus</name>
    <name type="synonym">Gelatoporia subvermispora</name>
    <dbReference type="NCBI Taxonomy" id="914234"/>
    <lineage>
        <taxon>Eukaryota</taxon>
        <taxon>Fungi</taxon>
        <taxon>Dikarya</taxon>
        <taxon>Basidiomycota</taxon>
        <taxon>Agaricomycotina</taxon>
        <taxon>Agaricomycetes</taxon>
        <taxon>Polyporales</taxon>
        <taxon>Gelatoporiaceae</taxon>
        <taxon>Gelatoporia</taxon>
    </lineage>
</organism>
<protein>
    <submittedName>
        <fullName evidence="2">Uncharacterized protein</fullName>
    </submittedName>
</protein>
<dbReference type="STRING" id="914234.M2QHU9"/>
<evidence type="ECO:0000313" key="2">
    <source>
        <dbReference type="EMBL" id="EMD31670.1"/>
    </source>
</evidence>
<keyword evidence="3" id="KW-1185">Reference proteome</keyword>
<reference evidence="2 3" key="1">
    <citation type="journal article" date="2012" name="Proc. Natl. Acad. Sci. U.S.A.">
        <title>Comparative genomics of Ceriporiopsis subvermispora and Phanerochaete chrysosporium provide insight into selective ligninolysis.</title>
        <authorList>
            <person name="Fernandez-Fueyo E."/>
            <person name="Ruiz-Duenas F.J."/>
            <person name="Ferreira P."/>
            <person name="Floudas D."/>
            <person name="Hibbett D.S."/>
            <person name="Canessa P."/>
            <person name="Larrondo L.F."/>
            <person name="James T.Y."/>
            <person name="Seelenfreund D."/>
            <person name="Lobos S."/>
            <person name="Polanco R."/>
            <person name="Tello M."/>
            <person name="Honda Y."/>
            <person name="Watanabe T."/>
            <person name="Watanabe T."/>
            <person name="Ryu J.S."/>
            <person name="Kubicek C.P."/>
            <person name="Schmoll M."/>
            <person name="Gaskell J."/>
            <person name="Hammel K.E."/>
            <person name="St John F.J."/>
            <person name="Vanden Wymelenberg A."/>
            <person name="Sabat G."/>
            <person name="Splinter BonDurant S."/>
            <person name="Syed K."/>
            <person name="Yadav J.S."/>
            <person name="Doddapaneni H."/>
            <person name="Subramanian V."/>
            <person name="Lavin J.L."/>
            <person name="Oguiza J.A."/>
            <person name="Perez G."/>
            <person name="Pisabarro A.G."/>
            <person name="Ramirez L."/>
            <person name="Santoyo F."/>
            <person name="Master E."/>
            <person name="Coutinho P.M."/>
            <person name="Henrissat B."/>
            <person name="Lombard V."/>
            <person name="Magnuson J.K."/>
            <person name="Kuees U."/>
            <person name="Hori C."/>
            <person name="Igarashi K."/>
            <person name="Samejima M."/>
            <person name="Held B.W."/>
            <person name="Barry K.W."/>
            <person name="LaButti K.M."/>
            <person name="Lapidus A."/>
            <person name="Lindquist E.A."/>
            <person name="Lucas S.M."/>
            <person name="Riley R."/>
            <person name="Salamov A.A."/>
            <person name="Hoffmeister D."/>
            <person name="Schwenk D."/>
            <person name="Hadar Y."/>
            <person name="Yarden O."/>
            <person name="de Vries R.P."/>
            <person name="Wiebenga A."/>
            <person name="Stenlid J."/>
            <person name="Eastwood D."/>
            <person name="Grigoriev I.V."/>
            <person name="Berka R.M."/>
            <person name="Blanchette R.A."/>
            <person name="Kersten P."/>
            <person name="Martinez A.T."/>
            <person name="Vicuna R."/>
            <person name="Cullen D."/>
        </authorList>
    </citation>
    <scope>NUCLEOTIDE SEQUENCE [LARGE SCALE GENOMIC DNA]</scope>
    <source>
        <strain evidence="2 3">B</strain>
    </source>
</reference>
<evidence type="ECO:0000313" key="3">
    <source>
        <dbReference type="Proteomes" id="UP000016930"/>
    </source>
</evidence>
<feature type="region of interest" description="Disordered" evidence="1">
    <location>
        <begin position="38"/>
        <end position="100"/>
    </location>
</feature>
<proteinExistence type="predicted"/>
<gene>
    <name evidence="2" type="ORF">CERSUDRAFT_119482</name>
</gene>
<feature type="compositionally biased region" description="Basic and acidic residues" evidence="1">
    <location>
        <begin position="38"/>
        <end position="64"/>
    </location>
</feature>
<accession>M2QHU9</accession>
<sequence length="296" mass="31483">MQSSATAPQHCEPASAPMTTDIDESRAEIIEQIFSKLEAESERRAEEEAAAERQAAIRERERRRGSITISRFGQGQTSPVPLSASASRAGSPAADPLRTPAPAVLERSPFFAARKPAFYRLCNGAAPSTAAGQDSVDSFASASDPVPRADEDAAVHATQVATIVGKPTLSASIGRAIARRLSLTKSAPPTPAPAMTVFASQQPLVIGVSVQSTRTTVSVRTSDASGRSRSGSRSGSGAERIEEEVSAVVFAEERERERARGEDWWRGKARDLAQRFRRRSSAALLQSAQVATAVVQ</sequence>
<dbReference type="AlphaFoldDB" id="M2QHU9"/>
<feature type="compositionally biased region" description="Low complexity" evidence="1">
    <location>
        <begin position="217"/>
        <end position="237"/>
    </location>
</feature>